<proteinExistence type="predicted"/>
<organism evidence="1 2">
    <name type="scientific">Rhizocola hellebori</name>
    <dbReference type="NCBI Taxonomy" id="1392758"/>
    <lineage>
        <taxon>Bacteria</taxon>
        <taxon>Bacillati</taxon>
        <taxon>Actinomycetota</taxon>
        <taxon>Actinomycetes</taxon>
        <taxon>Micromonosporales</taxon>
        <taxon>Micromonosporaceae</taxon>
        <taxon>Rhizocola</taxon>
    </lineage>
</organism>
<dbReference type="AlphaFoldDB" id="A0A8J3QCY2"/>
<evidence type="ECO:0000313" key="1">
    <source>
        <dbReference type="EMBL" id="GIH07504.1"/>
    </source>
</evidence>
<name>A0A8J3QCY2_9ACTN</name>
<sequence length="175" mass="19071">MTDVAAGQKILAAHMQDHETRIDTLEALGISLTPLWKRKTSIETVNNSAVLQNDDVLFLPVLANTVYHMEMRVIQNSGTTPDFKAGWTYPSGLTMLYNRLGVGLAGGGNVHLLFNSDQTTSILDDGFAADRSFMMWGYVAVSTTPGTLQFQWAQNTANASNTSVLPGSYLKLTKV</sequence>
<reference evidence="1" key="1">
    <citation type="submission" date="2021-01" db="EMBL/GenBank/DDBJ databases">
        <title>Whole genome shotgun sequence of Rhizocola hellebori NBRC 109834.</title>
        <authorList>
            <person name="Komaki H."/>
            <person name="Tamura T."/>
        </authorList>
    </citation>
    <scope>NUCLEOTIDE SEQUENCE</scope>
    <source>
        <strain evidence="1">NBRC 109834</strain>
    </source>
</reference>
<keyword evidence="2" id="KW-1185">Reference proteome</keyword>
<dbReference type="Proteomes" id="UP000612899">
    <property type="component" value="Unassembled WGS sequence"/>
</dbReference>
<comment type="caution">
    <text evidence="1">The sequence shown here is derived from an EMBL/GenBank/DDBJ whole genome shotgun (WGS) entry which is preliminary data.</text>
</comment>
<protein>
    <submittedName>
        <fullName evidence="1">Uncharacterized protein</fullName>
    </submittedName>
</protein>
<dbReference type="RefSeq" id="WP_203911293.1">
    <property type="nucleotide sequence ID" value="NZ_BONY01000037.1"/>
</dbReference>
<accession>A0A8J3QCY2</accession>
<evidence type="ECO:0000313" key="2">
    <source>
        <dbReference type="Proteomes" id="UP000612899"/>
    </source>
</evidence>
<gene>
    <name evidence="1" type="ORF">Rhe02_55710</name>
</gene>
<dbReference type="EMBL" id="BONY01000037">
    <property type="protein sequence ID" value="GIH07504.1"/>
    <property type="molecule type" value="Genomic_DNA"/>
</dbReference>